<dbReference type="GO" id="GO:0005737">
    <property type="term" value="C:cytoplasm"/>
    <property type="evidence" value="ECO:0007669"/>
    <property type="project" value="TreeGrafter"/>
</dbReference>
<keyword evidence="3" id="KW-0964">Secreted</keyword>
<evidence type="ECO:0000256" key="8">
    <source>
        <dbReference type="ARBA" id="ARBA00042284"/>
    </source>
</evidence>
<proteinExistence type="inferred from homology"/>
<evidence type="ECO:0000256" key="10">
    <source>
        <dbReference type="SAM" id="SignalP"/>
    </source>
</evidence>
<evidence type="ECO:0000313" key="13">
    <source>
        <dbReference type="Proteomes" id="UP000265120"/>
    </source>
</evidence>
<dbReference type="Gene3D" id="2.10.90.10">
    <property type="entry name" value="Cystine-knot cytokines"/>
    <property type="match status" value="1"/>
</dbReference>
<dbReference type="Ensembl" id="ENSCSET00000024545.1">
    <property type="protein sequence ID" value="ENSCSEP00000024219.1"/>
    <property type="gene ID" value="ENSCSEG00000015458.1"/>
</dbReference>
<keyword evidence="10" id="KW-0732">Signal</keyword>
<feature type="signal peptide" evidence="10">
    <location>
        <begin position="1"/>
        <end position="24"/>
    </location>
</feature>
<evidence type="ECO:0000256" key="5">
    <source>
        <dbReference type="ARBA" id="ARBA00023157"/>
    </source>
</evidence>
<evidence type="ECO:0000256" key="3">
    <source>
        <dbReference type="ARBA" id="ARBA00022525"/>
    </source>
</evidence>
<comment type="similarity">
    <text evidence="2">Belongs to the glycoprotein hormones subunit beta family.</text>
</comment>
<feature type="chain" id="PRO_5017952094" description="Thyrotropin subunit beta" evidence="10">
    <location>
        <begin position="25"/>
        <end position="152"/>
    </location>
</feature>
<comment type="subcellular location">
    <subcellularLocation>
        <location evidence="1">Secreted</location>
    </subcellularLocation>
</comment>
<sequence>METSVFNSWLLFLLFSPAVPMCLPTDFTMYVEKPECDYCVAVNTTICEGFCYSRTLDHCIGFLCVKGSSWKSWIATRGSCVCLFRRAAPSTPTPSSPIPWLLAAAAAPAQLRALTALTEAAVADRGAPNQSDTSTRTLIQQALTDRSAFMIL</sequence>
<feature type="domain" description="Glycoprotein hormone subunit beta" evidence="11">
    <location>
        <begin position="20"/>
        <end position="56"/>
    </location>
</feature>
<evidence type="ECO:0000256" key="2">
    <source>
        <dbReference type="ARBA" id="ARBA00006552"/>
    </source>
</evidence>
<evidence type="ECO:0000256" key="9">
    <source>
        <dbReference type="ARBA" id="ARBA00042931"/>
    </source>
</evidence>
<dbReference type="GO" id="GO:0005179">
    <property type="term" value="F:hormone activity"/>
    <property type="evidence" value="ECO:0007669"/>
    <property type="project" value="UniProtKB-KW"/>
</dbReference>
<dbReference type="STRING" id="244447.ENSCSEP00000024219"/>
<dbReference type="GO" id="GO:0005615">
    <property type="term" value="C:extracellular space"/>
    <property type="evidence" value="ECO:0007669"/>
    <property type="project" value="TreeGrafter"/>
</dbReference>
<evidence type="ECO:0000256" key="4">
    <source>
        <dbReference type="ARBA" id="ARBA00022702"/>
    </source>
</evidence>
<reference evidence="12 13" key="1">
    <citation type="journal article" date="2014" name="Nat. Genet.">
        <title>Whole-genome sequence of a flatfish provides insights into ZW sex chromosome evolution and adaptation to a benthic lifestyle.</title>
        <authorList>
            <person name="Chen S."/>
            <person name="Zhang G."/>
            <person name="Shao C."/>
            <person name="Huang Q."/>
            <person name="Liu G."/>
            <person name="Zhang P."/>
            <person name="Song W."/>
            <person name="An N."/>
            <person name="Chalopin D."/>
            <person name="Volff J.N."/>
            <person name="Hong Y."/>
            <person name="Li Q."/>
            <person name="Sha Z."/>
            <person name="Zhou H."/>
            <person name="Xie M."/>
            <person name="Yu Q."/>
            <person name="Liu Y."/>
            <person name="Xiang H."/>
            <person name="Wang N."/>
            <person name="Wu K."/>
            <person name="Yang C."/>
            <person name="Zhou Q."/>
            <person name="Liao X."/>
            <person name="Yang L."/>
            <person name="Hu Q."/>
            <person name="Zhang J."/>
            <person name="Meng L."/>
            <person name="Jin L."/>
            <person name="Tian Y."/>
            <person name="Lian J."/>
            <person name="Yang J."/>
            <person name="Miao G."/>
            <person name="Liu S."/>
            <person name="Liang Z."/>
            <person name="Yan F."/>
            <person name="Li Y."/>
            <person name="Sun B."/>
            <person name="Zhang H."/>
            <person name="Zhang J."/>
            <person name="Zhu Y."/>
            <person name="Du M."/>
            <person name="Zhao Y."/>
            <person name="Schartl M."/>
            <person name="Tang Q."/>
            <person name="Wang J."/>
        </authorList>
    </citation>
    <scope>NUCLEOTIDE SEQUENCE</scope>
</reference>
<evidence type="ECO:0000256" key="1">
    <source>
        <dbReference type="ARBA" id="ARBA00004613"/>
    </source>
</evidence>
<dbReference type="Proteomes" id="UP000265120">
    <property type="component" value="Chromosome 11"/>
</dbReference>
<dbReference type="Pfam" id="PF00007">
    <property type="entry name" value="Cys_knot"/>
    <property type="match status" value="1"/>
</dbReference>
<evidence type="ECO:0000256" key="7">
    <source>
        <dbReference type="ARBA" id="ARBA00039483"/>
    </source>
</evidence>
<reference evidence="12" key="3">
    <citation type="submission" date="2025-09" db="UniProtKB">
        <authorList>
            <consortium name="Ensembl"/>
        </authorList>
    </citation>
    <scope>IDENTIFICATION</scope>
</reference>
<dbReference type="InterPro" id="IPR001545">
    <property type="entry name" value="Gonadotropin_bsu"/>
</dbReference>
<dbReference type="PANTHER" id="PTHR11515:SF5">
    <property type="entry name" value="THYROTROPIN SUBUNIT BETA"/>
    <property type="match status" value="1"/>
</dbReference>
<evidence type="ECO:0000313" key="12">
    <source>
        <dbReference type="Ensembl" id="ENSCSEP00000024219.1"/>
    </source>
</evidence>
<dbReference type="AlphaFoldDB" id="A0A3P8WC23"/>
<dbReference type="InterPro" id="IPR006208">
    <property type="entry name" value="Glyco_hormone_CN"/>
</dbReference>
<dbReference type="InParanoid" id="A0A3P8WC23"/>
<keyword evidence="4" id="KW-0372">Hormone</keyword>
<organism evidence="12 13">
    <name type="scientific">Cynoglossus semilaevis</name>
    <name type="common">Tongue sole</name>
    <dbReference type="NCBI Taxonomy" id="244447"/>
    <lineage>
        <taxon>Eukaryota</taxon>
        <taxon>Metazoa</taxon>
        <taxon>Chordata</taxon>
        <taxon>Craniata</taxon>
        <taxon>Vertebrata</taxon>
        <taxon>Euteleostomi</taxon>
        <taxon>Actinopterygii</taxon>
        <taxon>Neopterygii</taxon>
        <taxon>Teleostei</taxon>
        <taxon>Neoteleostei</taxon>
        <taxon>Acanthomorphata</taxon>
        <taxon>Carangaria</taxon>
        <taxon>Pleuronectiformes</taxon>
        <taxon>Pleuronectoidei</taxon>
        <taxon>Cynoglossidae</taxon>
        <taxon>Cynoglossinae</taxon>
        <taxon>Cynoglossus</taxon>
    </lineage>
</organism>
<name>A0A3P8WC23_CYNSE</name>
<keyword evidence="5" id="KW-1015">Disulfide bond</keyword>
<evidence type="ECO:0000259" key="11">
    <source>
        <dbReference type="Pfam" id="PF00007"/>
    </source>
</evidence>
<comment type="subunit">
    <text evidence="6">Heterodimer of a common alpha chain and a unique beta chain which confers biological specificity to thyrotropin, lutropin, follitropin and gonadotropin.</text>
</comment>
<protein>
    <recommendedName>
        <fullName evidence="7">Thyrotropin subunit beta</fullName>
    </recommendedName>
    <alternativeName>
        <fullName evidence="8">Thyroid-stimulating hormone subunit beta</fullName>
    </alternativeName>
    <alternativeName>
        <fullName evidence="9">Thyrotropin beta chain</fullName>
    </alternativeName>
</protein>
<accession>A0A3P8WC23</accession>
<keyword evidence="13" id="KW-1185">Reference proteome</keyword>
<dbReference type="SUPFAM" id="SSF57501">
    <property type="entry name" value="Cystine-knot cytokines"/>
    <property type="match status" value="1"/>
</dbReference>
<dbReference type="PANTHER" id="PTHR11515">
    <property type="entry name" value="GLYCOPROTEIN HORMONE BETA CHAIN"/>
    <property type="match status" value="1"/>
</dbReference>
<dbReference type="GO" id="GO:0007186">
    <property type="term" value="P:G protein-coupled receptor signaling pathway"/>
    <property type="evidence" value="ECO:0007669"/>
    <property type="project" value="TreeGrafter"/>
</dbReference>
<evidence type="ECO:0000256" key="6">
    <source>
        <dbReference type="ARBA" id="ARBA00038688"/>
    </source>
</evidence>
<reference evidence="12" key="2">
    <citation type="submission" date="2025-08" db="UniProtKB">
        <authorList>
            <consortium name="Ensembl"/>
        </authorList>
    </citation>
    <scope>IDENTIFICATION</scope>
</reference>
<dbReference type="SMART" id="SM00068">
    <property type="entry name" value="GHB"/>
    <property type="match status" value="1"/>
</dbReference>
<dbReference type="InterPro" id="IPR029034">
    <property type="entry name" value="Cystine-knot_cytokine"/>
</dbReference>